<name>A0A4P7N745_PYROR</name>
<feature type="domain" description="AVR-Pik-like HMA interaction" evidence="3">
    <location>
        <begin position="236"/>
        <end position="289"/>
    </location>
</feature>
<evidence type="ECO:0000313" key="5">
    <source>
        <dbReference type="Proteomes" id="UP000294847"/>
    </source>
</evidence>
<dbReference type="EMBL" id="CP034206">
    <property type="protein sequence ID" value="QBZ58487.1"/>
    <property type="molecule type" value="Genomic_DNA"/>
</dbReference>
<dbReference type="InterPro" id="IPR055026">
    <property type="entry name" value="AVR-Pik_HID"/>
</dbReference>
<proteinExistence type="predicted"/>
<gene>
    <name evidence="4" type="ORF">PoMZ_03440</name>
</gene>
<feature type="compositionally biased region" description="Basic and acidic residues" evidence="1">
    <location>
        <begin position="163"/>
        <end position="176"/>
    </location>
</feature>
<feature type="chain" id="PRO_5020871102" description="AVR-Pik-like HMA interaction domain-containing protein" evidence="2">
    <location>
        <begin position="23"/>
        <end position="291"/>
    </location>
</feature>
<sequence>MRITTLTAFAIALLGNSATVGATDGGPVIQRRMYNGGYGGGYGNCPGGSCPPRGGYGGGYGGGYAGYGGGYGGGYGNCPGGSCPPRGGYGGYGASGYGGGGGYDDGGYGHSPSYGGGGGGYDDGSYEHSPSYAGGGGGYDDGSHGHSTSYGGGGGGGGGGGHRTPEVESTREHRTESSSSRWPPGTRSEDYPDPPIDKHIDVAPGDCVWFWFEYAQPTTKSSDGWFRSGKKKPTGPKQWIMRRSGDMCSDNSISMNVGLKGVITVTSDERCDISGDFPTGWTVVGRKRKSY</sequence>
<feature type="region of interest" description="Disordered" evidence="1">
    <location>
        <begin position="132"/>
        <end position="196"/>
    </location>
</feature>
<evidence type="ECO:0000256" key="1">
    <source>
        <dbReference type="SAM" id="MobiDB-lite"/>
    </source>
</evidence>
<keyword evidence="2" id="KW-0732">Signal</keyword>
<feature type="compositionally biased region" description="Gly residues" evidence="1">
    <location>
        <begin position="150"/>
        <end position="162"/>
    </location>
</feature>
<evidence type="ECO:0000259" key="3">
    <source>
        <dbReference type="Pfam" id="PF22383"/>
    </source>
</evidence>
<feature type="compositionally biased region" description="Basic and acidic residues" evidence="1">
    <location>
        <begin position="187"/>
        <end position="196"/>
    </location>
</feature>
<evidence type="ECO:0000256" key="2">
    <source>
        <dbReference type="SAM" id="SignalP"/>
    </source>
</evidence>
<reference evidence="4 5" key="1">
    <citation type="journal article" date="2019" name="Mol. Biol. Evol.">
        <title>Blast fungal genomes show frequent chromosomal changes, gene gains and losses, and effector gene turnover.</title>
        <authorList>
            <person name="Gomez Luciano L.B."/>
            <person name="Jason Tsai I."/>
            <person name="Chuma I."/>
            <person name="Tosa Y."/>
            <person name="Chen Y.H."/>
            <person name="Li J.Y."/>
            <person name="Li M.Y."/>
            <person name="Jade Lu M.Y."/>
            <person name="Nakayashiki H."/>
            <person name="Li W.H."/>
        </authorList>
    </citation>
    <scope>NUCLEOTIDE SEQUENCE [LARGE SCALE GENOMIC DNA]</scope>
    <source>
        <strain evidence="4">MZ5-1-6</strain>
    </source>
</reference>
<protein>
    <recommendedName>
        <fullName evidence="3">AVR-Pik-like HMA interaction domain-containing protein</fullName>
    </recommendedName>
</protein>
<organism evidence="4 5">
    <name type="scientific">Pyricularia oryzae</name>
    <name type="common">Rice blast fungus</name>
    <name type="synonym">Magnaporthe oryzae</name>
    <dbReference type="NCBI Taxonomy" id="318829"/>
    <lineage>
        <taxon>Eukaryota</taxon>
        <taxon>Fungi</taxon>
        <taxon>Dikarya</taxon>
        <taxon>Ascomycota</taxon>
        <taxon>Pezizomycotina</taxon>
        <taxon>Sordariomycetes</taxon>
        <taxon>Sordariomycetidae</taxon>
        <taxon>Magnaporthales</taxon>
        <taxon>Pyriculariaceae</taxon>
        <taxon>Pyricularia</taxon>
    </lineage>
</organism>
<accession>A0A4P7N745</accession>
<dbReference type="Pfam" id="PF22383">
    <property type="entry name" value="AVR-Pik_HID"/>
    <property type="match status" value="1"/>
</dbReference>
<evidence type="ECO:0000313" key="4">
    <source>
        <dbReference type="EMBL" id="QBZ58487.1"/>
    </source>
</evidence>
<feature type="signal peptide" evidence="2">
    <location>
        <begin position="1"/>
        <end position="22"/>
    </location>
</feature>
<dbReference type="Proteomes" id="UP000294847">
    <property type="component" value="Chromosome 3"/>
</dbReference>
<dbReference type="AlphaFoldDB" id="A0A4P7N745"/>